<feature type="compositionally biased region" description="Pro residues" evidence="1">
    <location>
        <begin position="59"/>
        <end position="81"/>
    </location>
</feature>
<dbReference type="EMBL" id="JANPWB010000014">
    <property type="protein sequence ID" value="KAJ1102172.1"/>
    <property type="molecule type" value="Genomic_DNA"/>
</dbReference>
<feature type="compositionally biased region" description="Low complexity" evidence="1">
    <location>
        <begin position="36"/>
        <end position="48"/>
    </location>
</feature>
<evidence type="ECO:0000256" key="1">
    <source>
        <dbReference type="SAM" id="MobiDB-lite"/>
    </source>
</evidence>
<keyword evidence="3" id="KW-1185">Reference proteome</keyword>
<accession>A0AAV7MFF4</accession>
<organism evidence="2 3">
    <name type="scientific">Pleurodeles waltl</name>
    <name type="common">Iberian ribbed newt</name>
    <dbReference type="NCBI Taxonomy" id="8319"/>
    <lineage>
        <taxon>Eukaryota</taxon>
        <taxon>Metazoa</taxon>
        <taxon>Chordata</taxon>
        <taxon>Craniata</taxon>
        <taxon>Vertebrata</taxon>
        <taxon>Euteleostomi</taxon>
        <taxon>Amphibia</taxon>
        <taxon>Batrachia</taxon>
        <taxon>Caudata</taxon>
        <taxon>Salamandroidea</taxon>
        <taxon>Salamandridae</taxon>
        <taxon>Pleurodelinae</taxon>
        <taxon>Pleurodeles</taxon>
    </lineage>
</organism>
<evidence type="ECO:0000313" key="2">
    <source>
        <dbReference type="EMBL" id="KAJ1102172.1"/>
    </source>
</evidence>
<dbReference type="Proteomes" id="UP001066276">
    <property type="component" value="Chromosome 10"/>
</dbReference>
<evidence type="ECO:0000313" key="3">
    <source>
        <dbReference type="Proteomes" id="UP001066276"/>
    </source>
</evidence>
<feature type="region of interest" description="Disordered" evidence="1">
    <location>
        <begin position="22"/>
        <end position="125"/>
    </location>
</feature>
<reference evidence="2" key="1">
    <citation type="journal article" date="2022" name="bioRxiv">
        <title>Sequencing and chromosome-scale assembly of the giantPleurodeles waltlgenome.</title>
        <authorList>
            <person name="Brown T."/>
            <person name="Elewa A."/>
            <person name="Iarovenko S."/>
            <person name="Subramanian E."/>
            <person name="Araus A.J."/>
            <person name="Petzold A."/>
            <person name="Susuki M."/>
            <person name="Suzuki K.-i.T."/>
            <person name="Hayashi T."/>
            <person name="Toyoda A."/>
            <person name="Oliveira C."/>
            <person name="Osipova E."/>
            <person name="Leigh N.D."/>
            <person name="Simon A."/>
            <person name="Yun M.H."/>
        </authorList>
    </citation>
    <scope>NUCLEOTIDE SEQUENCE</scope>
    <source>
        <strain evidence="2">20211129_DDA</strain>
        <tissue evidence="2">Liver</tissue>
    </source>
</reference>
<comment type="caution">
    <text evidence="2">The sequence shown here is derived from an EMBL/GenBank/DDBJ whole genome shotgun (WGS) entry which is preliminary data.</text>
</comment>
<dbReference type="AlphaFoldDB" id="A0AAV7MFF4"/>
<protein>
    <submittedName>
        <fullName evidence="2">Uncharacterized protein</fullName>
    </submittedName>
</protein>
<proteinExistence type="predicted"/>
<sequence length="125" mass="13522">MAGTQRLPAPASHLIADLQEHHGRWLWPPPPPQRPRAPSMPRARSALRLPGSGAVFLPFLPPAPQQPPPPRHSTLRPPPIGPQRDPSSLARSKAAAHWLALGPPSPWKRGNDGVTGPLSKTPCDW</sequence>
<name>A0AAV7MFF4_PLEWA</name>
<gene>
    <name evidence="2" type="ORF">NDU88_007226</name>
</gene>